<protein>
    <recommendedName>
        <fullName evidence="1">peptidylprolyl isomerase</fullName>
        <ecNumber evidence="1">5.2.1.8</ecNumber>
    </recommendedName>
</protein>
<dbReference type="EC" id="5.2.1.8" evidence="1"/>
<dbReference type="Pfam" id="PF00254">
    <property type="entry name" value="FKBP_C"/>
    <property type="match status" value="1"/>
</dbReference>
<comment type="caution">
    <text evidence="3">The sequence shown here is derived from an EMBL/GenBank/DDBJ whole genome shotgun (WGS) entry which is preliminary data.</text>
</comment>
<dbReference type="Proteomes" id="UP000594638">
    <property type="component" value="Unassembled WGS sequence"/>
</dbReference>
<dbReference type="Gramene" id="OE9A050903T1">
    <property type="protein sequence ID" value="OE9A050903C1"/>
    <property type="gene ID" value="OE9A050903"/>
</dbReference>
<keyword evidence="4" id="KW-1185">Reference proteome</keyword>
<organism evidence="3 4">
    <name type="scientific">Olea europaea subsp. europaea</name>
    <dbReference type="NCBI Taxonomy" id="158383"/>
    <lineage>
        <taxon>Eukaryota</taxon>
        <taxon>Viridiplantae</taxon>
        <taxon>Streptophyta</taxon>
        <taxon>Embryophyta</taxon>
        <taxon>Tracheophyta</taxon>
        <taxon>Spermatophyta</taxon>
        <taxon>Magnoliopsida</taxon>
        <taxon>eudicotyledons</taxon>
        <taxon>Gunneridae</taxon>
        <taxon>Pentapetalae</taxon>
        <taxon>asterids</taxon>
        <taxon>lamiids</taxon>
        <taxon>Lamiales</taxon>
        <taxon>Oleaceae</taxon>
        <taxon>Oleeae</taxon>
        <taxon>Olea</taxon>
    </lineage>
</organism>
<proteinExistence type="predicted"/>
<dbReference type="InterPro" id="IPR001179">
    <property type="entry name" value="PPIase_FKBP_dom"/>
</dbReference>
<dbReference type="EMBL" id="CACTIH010005475">
    <property type="protein sequence ID" value="CAA2994540.1"/>
    <property type="molecule type" value="Genomic_DNA"/>
</dbReference>
<feature type="domain" description="PPIase FKBP-type" evidence="2">
    <location>
        <begin position="57"/>
        <end position="107"/>
    </location>
</feature>
<dbReference type="AlphaFoldDB" id="A0A8S0SPE5"/>
<accession>A0A8S0SPE5</accession>
<sequence>MLPAIKNECEMVALNRYNPSLDLDLDLDLDLIDYQQKWKSCNSRSCLHCIKCHFCLALAKAMKTMKKGEKAFLTVKPQYEFSKKGEPTSDGAGVVLPNATLNITMEC</sequence>
<evidence type="ECO:0000259" key="2">
    <source>
        <dbReference type="PROSITE" id="PS50059"/>
    </source>
</evidence>
<dbReference type="InterPro" id="IPR046357">
    <property type="entry name" value="PPIase_dom_sf"/>
</dbReference>
<keyword evidence="1" id="KW-0697">Rotamase</keyword>
<gene>
    <name evidence="3" type="ORF">OLEA9_A050903</name>
</gene>
<reference evidence="3 4" key="1">
    <citation type="submission" date="2019-12" db="EMBL/GenBank/DDBJ databases">
        <authorList>
            <person name="Alioto T."/>
            <person name="Alioto T."/>
            <person name="Gomez Garrido J."/>
        </authorList>
    </citation>
    <scope>NUCLEOTIDE SEQUENCE [LARGE SCALE GENOMIC DNA]</scope>
</reference>
<dbReference type="Gene3D" id="3.10.50.40">
    <property type="match status" value="1"/>
</dbReference>
<name>A0A8S0SPE5_OLEEU</name>
<evidence type="ECO:0000256" key="1">
    <source>
        <dbReference type="PROSITE-ProRule" id="PRU00277"/>
    </source>
</evidence>
<dbReference type="SUPFAM" id="SSF54534">
    <property type="entry name" value="FKBP-like"/>
    <property type="match status" value="1"/>
</dbReference>
<comment type="catalytic activity">
    <reaction evidence="1">
        <text>[protein]-peptidylproline (omega=180) = [protein]-peptidylproline (omega=0)</text>
        <dbReference type="Rhea" id="RHEA:16237"/>
        <dbReference type="Rhea" id="RHEA-COMP:10747"/>
        <dbReference type="Rhea" id="RHEA-COMP:10748"/>
        <dbReference type="ChEBI" id="CHEBI:83833"/>
        <dbReference type="ChEBI" id="CHEBI:83834"/>
        <dbReference type="EC" id="5.2.1.8"/>
    </reaction>
</comment>
<dbReference type="PROSITE" id="PS50059">
    <property type="entry name" value="FKBP_PPIASE"/>
    <property type="match status" value="1"/>
</dbReference>
<keyword evidence="1 3" id="KW-0413">Isomerase</keyword>
<evidence type="ECO:0000313" key="4">
    <source>
        <dbReference type="Proteomes" id="UP000594638"/>
    </source>
</evidence>
<dbReference type="GO" id="GO:0003755">
    <property type="term" value="F:peptidyl-prolyl cis-trans isomerase activity"/>
    <property type="evidence" value="ECO:0007669"/>
    <property type="project" value="UniProtKB-KW"/>
</dbReference>
<evidence type="ECO:0000313" key="3">
    <source>
        <dbReference type="EMBL" id="CAA2994540.1"/>
    </source>
</evidence>